<dbReference type="PANTHER" id="PTHR33619">
    <property type="entry name" value="POLYSACCHARIDE EXPORT PROTEIN GFCE-RELATED"/>
    <property type="match status" value="1"/>
</dbReference>
<dbReference type="Gene3D" id="3.30.1950.10">
    <property type="entry name" value="wza like domain"/>
    <property type="match status" value="1"/>
</dbReference>
<evidence type="ECO:0000313" key="5">
    <source>
        <dbReference type="Proteomes" id="UP000006377"/>
    </source>
</evidence>
<dbReference type="Pfam" id="PF10531">
    <property type="entry name" value="SLBB"/>
    <property type="match status" value="1"/>
</dbReference>
<dbReference type="Proteomes" id="UP000006377">
    <property type="component" value="Chromosome"/>
</dbReference>
<dbReference type="Pfam" id="PF02563">
    <property type="entry name" value="Poly_export"/>
    <property type="match status" value="1"/>
</dbReference>
<organism evidence="4 5">
    <name type="scientific">Parvibaculum lavamentivorans (strain DS-1 / DSM 13023 / NCIMB 13966)</name>
    <dbReference type="NCBI Taxonomy" id="402881"/>
    <lineage>
        <taxon>Bacteria</taxon>
        <taxon>Pseudomonadati</taxon>
        <taxon>Pseudomonadota</taxon>
        <taxon>Alphaproteobacteria</taxon>
        <taxon>Hyphomicrobiales</taxon>
        <taxon>Parvibaculaceae</taxon>
        <taxon>Parvibaculum</taxon>
    </lineage>
</organism>
<accession>A7HUD5</accession>
<evidence type="ECO:0000259" key="2">
    <source>
        <dbReference type="Pfam" id="PF02563"/>
    </source>
</evidence>
<dbReference type="HOGENOM" id="CLU_038343_5_0_5"/>
<keyword evidence="1" id="KW-0732">Signal</keyword>
<dbReference type="eggNOG" id="COG1596">
    <property type="taxonomic scope" value="Bacteria"/>
</dbReference>
<dbReference type="InterPro" id="IPR003715">
    <property type="entry name" value="Poly_export_N"/>
</dbReference>
<keyword evidence="5" id="KW-1185">Reference proteome</keyword>
<protein>
    <submittedName>
        <fullName evidence="4">Polysaccharide export protein</fullName>
    </submittedName>
</protein>
<reference evidence="4 5" key="1">
    <citation type="journal article" date="2011" name="Stand. Genomic Sci.">
        <title>Complete genome sequence of Parvibaculum lavamentivorans type strain (DS-1(T)).</title>
        <authorList>
            <person name="Schleheck D."/>
            <person name="Weiss M."/>
            <person name="Pitluck S."/>
            <person name="Bruce D."/>
            <person name="Land M.L."/>
            <person name="Han S."/>
            <person name="Saunders E."/>
            <person name="Tapia R."/>
            <person name="Detter C."/>
            <person name="Brettin T."/>
            <person name="Han J."/>
            <person name="Woyke T."/>
            <person name="Goodwin L."/>
            <person name="Pennacchio L."/>
            <person name="Nolan M."/>
            <person name="Cook A.M."/>
            <person name="Kjelleberg S."/>
            <person name="Thomas T."/>
        </authorList>
    </citation>
    <scope>NUCLEOTIDE SEQUENCE [LARGE SCALE GENOMIC DNA]</scope>
    <source>
        <strain evidence="5">DS-1 / DSM 13023 / NCIMB 13966</strain>
    </source>
</reference>
<dbReference type="EMBL" id="CP000774">
    <property type="protein sequence ID" value="ABS63518.1"/>
    <property type="molecule type" value="Genomic_DNA"/>
</dbReference>
<dbReference type="PANTHER" id="PTHR33619:SF3">
    <property type="entry name" value="POLYSACCHARIDE EXPORT PROTEIN GFCE-RELATED"/>
    <property type="match status" value="1"/>
</dbReference>
<gene>
    <name evidence="4" type="ordered locus">Plav_1903</name>
</gene>
<dbReference type="KEGG" id="pla:Plav_1903"/>
<dbReference type="RefSeq" id="WP_012110814.1">
    <property type="nucleotide sequence ID" value="NC_009719.1"/>
</dbReference>
<dbReference type="Gene3D" id="3.10.560.10">
    <property type="entry name" value="Outer membrane lipoprotein wza domain like"/>
    <property type="match status" value="1"/>
</dbReference>
<evidence type="ECO:0000313" key="4">
    <source>
        <dbReference type="EMBL" id="ABS63518.1"/>
    </source>
</evidence>
<name>A7HUD5_PARL1</name>
<dbReference type="STRING" id="402881.Plav_1903"/>
<proteinExistence type="predicted"/>
<feature type="domain" description="Soluble ligand binding" evidence="3">
    <location>
        <begin position="149"/>
        <end position="198"/>
    </location>
</feature>
<dbReference type="InterPro" id="IPR049712">
    <property type="entry name" value="Poly_export"/>
</dbReference>
<evidence type="ECO:0000256" key="1">
    <source>
        <dbReference type="ARBA" id="ARBA00022729"/>
    </source>
</evidence>
<dbReference type="AlphaFoldDB" id="A7HUD5"/>
<feature type="domain" description="Polysaccharide export protein N-terminal" evidence="2">
    <location>
        <begin position="70"/>
        <end position="143"/>
    </location>
</feature>
<evidence type="ECO:0000259" key="3">
    <source>
        <dbReference type="Pfam" id="PF10531"/>
    </source>
</evidence>
<dbReference type="InterPro" id="IPR019554">
    <property type="entry name" value="Soluble_ligand-bd"/>
</dbReference>
<dbReference type="GO" id="GO:0015159">
    <property type="term" value="F:polysaccharide transmembrane transporter activity"/>
    <property type="evidence" value="ECO:0007669"/>
    <property type="project" value="InterPro"/>
</dbReference>
<sequence length="221" mass="23621">MRWTADFFDFMPGDGSRFLAAGWLRRAALAAGGLLVLVLLSACTDGPRTNAAGPAAATSEGDVPLPPDADIDYKLGSGDRLRVIVFGEPDLSGEFDVSGSGRAALPLIGQVQAEGLTLSTFEDAVEQKLQEGYLTSPRVSVEVLNYRPFYIYGEVGEPGQYPYTSGLTVLNAVAVAGGYTYRANQSRVYITRGTGDEVEYPASQAVKVLPGDVVRVPERFF</sequence>